<dbReference type="PANTHER" id="PTHR43394">
    <property type="entry name" value="ATP-DEPENDENT PERMEASE MDL1, MITOCHONDRIAL"/>
    <property type="match status" value="1"/>
</dbReference>
<name>A0ABW0YW27_9ACTN</name>
<keyword evidence="2 4" id="KW-0067">ATP-binding</keyword>
<evidence type="ECO:0000256" key="1">
    <source>
        <dbReference type="ARBA" id="ARBA00022741"/>
    </source>
</evidence>
<organism evidence="4 5">
    <name type="scientific">Streptomyces gamaensis</name>
    <dbReference type="NCBI Taxonomy" id="1763542"/>
    <lineage>
        <taxon>Bacteria</taxon>
        <taxon>Bacillati</taxon>
        <taxon>Actinomycetota</taxon>
        <taxon>Actinomycetes</taxon>
        <taxon>Kitasatosporales</taxon>
        <taxon>Streptomycetaceae</taxon>
        <taxon>Streptomyces</taxon>
    </lineage>
</organism>
<dbReference type="GO" id="GO:0005524">
    <property type="term" value="F:ATP binding"/>
    <property type="evidence" value="ECO:0007669"/>
    <property type="project" value="UniProtKB-KW"/>
</dbReference>
<comment type="caution">
    <text evidence="4">The sequence shown here is derived from an EMBL/GenBank/DDBJ whole genome shotgun (WGS) entry which is preliminary data.</text>
</comment>
<dbReference type="PANTHER" id="PTHR43394:SF1">
    <property type="entry name" value="ATP-BINDING CASSETTE SUB-FAMILY B MEMBER 10, MITOCHONDRIAL"/>
    <property type="match status" value="1"/>
</dbReference>
<feature type="domain" description="ABC transporter" evidence="3">
    <location>
        <begin position="27"/>
        <end position="267"/>
    </location>
</feature>
<dbReference type="Proteomes" id="UP001596083">
    <property type="component" value="Unassembled WGS sequence"/>
</dbReference>
<dbReference type="PROSITE" id="PS50893">
    <property type="entry name" value="ABC_TRANSPORTER_2"/>
    <property type="match status" value="1"/>
</dbReference>
<evidence type="ECO:0000313" key="4">
    <source>
        <dbReference type="EMBL" id="MFC5718615.1"/>
    </source>
</evidence>
<reference evidence="5" key="1">
    <citation type="journal article" date="2019" name="Int. J. Syst. Evol. Microbiol.">
        <title>The Global Catalogue of Microorganisms (GCM) 10K type strain sequencing project: providing services to taxonomists for standard genome sequencing and annotation.</title>
        <authorList>
            <consortium name="The Broad Institute Genomics Platform"/>
            <consortium name="The Broad Institute Genome Sequencing Center for Infectious Disease"/>
            <person name="Wu L."/>
            <person name="Ma J."/>
        </authorList>
    </citation>
    <scope>NUCLEOTIDE SEQUENCE [LARGE SCALE GENOMIC DNA]</scope>
    <source>
        <strain evidence="5">CGMCC 4.7304</strain>
    </source>
</reference>
<protein>
    <submittedName>
        <fullName evidence="4">ATP-binding cassette domain-containing protein</fullName>
    </submittedName>
</protein>
<dbReference type="SMART" id="SM00382">
    <property type="entry name" value="AAA"/>
    <property type="match status" value="1"/>
</dbReference>
<dbReference type="InterPro" id="IPR003439">
    <property type="entry name" value="ABC_transporter-like_ATP-bd"/>
</dbReference>
<gene>
    <name evidence="4" type="ORF">ACFP1Z_00265</name>
</gene>
<dbReference type="EMBL" id="JBHSPB010000001">
    <property type="protein sequence ID" value="MFC5718615.1"/>
    <property type="molecule type" value="Genomic_DNA"/>
</dbReference>
<accession>A0ABW0YW27</accession>
<dbReference type="SUPFAM" id="SSF52540">
    <property type="entry name" value="P-loop containing nucleoside triphosphate hydrolases"/>
    <property type="match status" value="1"/>
</dbReference>
<dbReference type="RefSeq" id="WP_390313583.1">
    <property type="nucleotide sequence ID" value="NZ_JBHSPB010000001.1"/>
</dbReference>
<evidence type="ECO:0000256" key="2">
    <source>
        <dbReference type="ARBA" id="ARBA00022840"/>
    </source>
</evidence>
<dbReference type="InterPro" id="IPR027417">
    <property type="entry name" value="P-loop_NTPase"/>
</dbReference>
<proteinExistence type="predicted"/>
<evidence type="ECO:0000259" key="3">
    <source>
        <dbReference type="PROSITE" id="PS50893"/>
    </source>
</evidence>
<evidence type="ECO:0000313" key="5">
    <source>
        <dbReference type="Proteomes" id="UP001596083"/>
    </source>
</evidence>
<dbReference type="InterPro" id="IPR003593">
    <property type="entry name" value="AAA+_ATPase"/>
</dbReference>
<dbReference type="InterPro" id="IPR039421">
    <property type="entry name" value="Type_1_exporter"/>
</dbReference>
<keyword evidence="5" id="KW-1185">Reference proteome</keyword>
<sequence length="271" mass="29897">MPFPGRKRTPAQPPISDSERLLFSGVLRHDKAWAQYEDPLLRMSFWVSLTIPVGKVVALVGENGSGKTTLAEVLAGLYLPTVGTVSYNGVEVREADRESVFDKVALLPQDVQAWTMTVRANIHIGDVDKPLVQEHVEAAAERADVRDIVEELPHGWDSIALKGFERGVRLSGGQWQRVGAARALYRDRTLVIVDEPTAALDAKAEIEMLASLRSLTDDGVEHGDHHDLMGIKQGHYRELYELQVAQYAASDAALPAQRGACTCMKDYRTRG</sequence>
<dbReference type="Gene3D" id="3.40.50.300">
    <property type="entry name" value="P-loop containing nucleotide triphosphate hydrolases"/>
    <property type="match status" value="1"/>
</dbReference>
<keyword evidence="1" id="KW-0547">Nucleotide-binding</keyword>
<dbReference type="Pfam" id="PF00005">
    <property type="entry name" value="ABC_tran"/>
    <property type="match status" value="1"/>
</dbReference>